<name>A0A8S4RPU0_9NEOP</name>
<organism evidence="2 3">
    <name type="scientific">Pararge aegeria aegeria</name>
    <dbReference type="NCBI Taxonomy" id="348720"/>
    <lineage>
        <taxon>Eukaryota</taxon>
        <taxon>Metazoa</taxon>
        <taxon>Ecdysozoa</taxon>
        <taxon>Arthropoda</taxon>
        <taxon>Hexapoda</taxon>
        <taxon>Insecta</taxon>
        <taxon>Pterygota</taxon>
        <taxon>Neoptera</taxon>
        <taxon>Endopterygota</taxon>
        <taxon>Lepidoptera</taxon>
        <taxon>Glossata</taxon>
        <taxon>Ditrysia</taxon>
        <taxon>Papilionoidea</taxon>
        <taxon>Nymphalidae</taxon>
        <taxon>Satyrinae</taxon>
        <taxon>Satyrini</taxon>
        <taxon>Parargina</taxon>
        <taxon>Pararge</taxon>
    </lineage>
</organism>
<keyword evidence="3" id="KW-1185">Reference proteome</keyword>
<dbReference type="InterPro" id="IPR027482">
    <property type="entry name" value="Sec1-like_dom2"/>
</dbReference>
<dbReference type="EMBL" id="CAKXAJ010025497">
    <property type="protein sequence ID" value="CAH2240373.1"/>
    <property type="molecule type" value="Genomic_DNA"/>
</dbReference>
<feature type="non-terminal residue" evidence="2">
    <location>
        <position position="1"/>
    </location>
</feature>
<dbReference type="InterPro" id="IPR043154">
    <property type="entry name" value="Sec-1-like_dom1"/>
</dbReference>
<dbReference type="Gene3D" id="3.40.50.2060">
    <property type="match status" value="1"/>
</dbReference>
<dbReference type="OrthoDB" id="10266265at2759"/>
<comment type="caution">
    <text evidence="2">The sequence shown here is derived from an EMBL/GenBank/DDBJ whole genome shotgun (WGS) entry which is preliminary data.</text>
</comment>
<comment type="similarity">
    <text evidence="1">Belongs to the STXBP/unc-18/SEC1 family.</text>
</comment>
<dbReference type="Gene3D" id="3.90.830.10">
    <property type="entry name" value="Syntaxin Binding Protein 1, Chain A, domain 2"/>
    <property type="match status" value="1"/>
</dbReference>
<reference evidence="2" key="1">
    <citation type="submission" date="2022-03" db="EMBL/GenBank/DDBJ databases">
        <authorList>
            <person name="Lindestad O."/>
        </authorList>
    </citation>
    <scope>NUCLEOTIDE SEQUENCE</scope>
</reference>
<dbReference type="Gene3D" id="3.40.50.1910">
    <property type="match status" value="1"/>
</dbReference>
<evidence type="ECO:0000256" key="1">
    <source>
        <dbReference type="ARBA" id="ARBA00009884"/>
    </source>
</evidence>
<dbReference type="SUPFAM" id="SSF56815">
    <property type="entry name" value="Sec1/munc18-like (SM) proteins"/>
    <property type="match status" value="1"/>
</dbReference>
<accession>A0A8S4RPU0</accession>
<dbReference type="GO" id="GO:0016192">
    <property type="term" value="P:vesicle-mediated transport"/>
    <property type="evidence" value="ECO:0007669"/>
    <property type="project" value="InterPro"/>
</dbReference>
<protein>
    <submittedName>
        <fullName evidence="2">Jg20653 protein</fullName>
    </submittedName>
</protein>
<gene>
    <name evidence="2" type="primary">jg20653</name>
    <name evidence="2" type="ORF">PAEG_LOCUS16964</name>
</gene>
<dbReference type="Pfam" id="PF00995">
    <property type="entry name" value="Sec1"/>
    <property type="match status" value="1"/>
</dbReference>
<dbReference type="FunFam" id="3.40.50.2060:FF:000003">
    <property type="entry name" value="vacuolar protein sorting-associated protein 45 isoform X1"/>
    <property type="match status" value="1"/>
</dbReference>
<evidence type="ECO:0000313" key="2">
    <source>
        <dbReference type="EMBL" id="CAH2240373.1"/>
    </source>
</evidence>
<proteinExistence type="inferred from homology"/>
<dbReference type="AlphaFoldDB" id="A0A8S4RPU0"/>
<dbReference type="InterPro" id="IPR036045">
    <property type="entry name" value="Sec1-like_sf"/>
</dbReference>
<dbReference type="Proteomes" id="UP000838756">
    <property type="component" value="Unassembled WGS sequence"/>
</dbReference>
<evidence type="ECO:0000313" key="3">
    <source>
        <dbReference type="Proteomes" id="UP000838756"/>
    </source>
</evidence>
<dbReference type="InterPro" id="IPR001619">
    <property type="entry name" value="Sec1-like"/>
</dbReference>
<dbReference type="InterPro" id="IPR043127">
    <property type="entry name" value="Sec-1-like_dom3a"/>
</dbReference>
<sequence length="326" mass="37875">MNVVQAVKMYITKMTEESGPGMKVILMDKDTTSIVSMVFSQSEILQKEVYLFERIDSHAKWDNLKHMKCIVFLRPTTENIALLSKELRRPKYGVYFIYFSNVVSKADIKTLAECDEQETVREVQEVFADYLAVDRHLFSFNIVGCLHDRSWNQQHLLRCSQGLLALLLSLKRRPVIRYEAGSEASARLAERVRELVRREAVLMDYNIPFNGDIPPPQLLILDRRDDPVTPLLNQWTYQAMVHELLSINNNRVSLAHVPDVHKDFKEVVLSSEQDEFYAKNLYSNFGEIGQTMKSLMDEFQKKAKSHQKLESIADMKNFVETYPLFK</sequence>
<dbReference type="PANTHER" id="PTHR11679">
    <property type="entry name" value="VESICLE PROTEIN SORTING-ASSOCIATED"/>
    <property type="match status" value="1"/>
</dbReference>